<dbReference type="SUPFAM" id="SSF52518">
    <property type="entry name" value="Thiamin diphosphate-binding fold (THDP-binding)"/>
    <property type="match status" value="1"/>
</dbReference>
<evidence type="ECO:0000313" key="3">
    <source>
        <dbReference type="EMBL" id="MDV2622247.1"/>
    </source>
</evidence>
<dbReference type="InterPro" id="IPR005475">
    <property type="entry name" value="Transketolase-like_Pyr-bd"/>
</dbReference>
<dbReference type="EMBL" id="JAWJAV010000046">
    <property type="protein sequence ID" value="MDV2622247.1"/>
    <property type="molecule type" value="Genomic_DNA"/>
</dbReference>
<feature type="domain" description="Transketolase-like pyrimidine-binding" evidence="1">
    <location>
        <begin position="6"/>
        <end position="79"/>
    </location>
</feature>
<evidence type="ECO:0000313" key="2">
    <source>
        <dbReference type="EMBL" id="MDV2622246.1"/>
    </source>
</evidence>
<organism evidence="2 4">
    <name type="scientific">Pediococcus acidilactici</name>
    <dbReference type="NCBI Taxonomy" id="1254"/>
    <lineage>
        <taxon>Bacteria</taxon>
        <taxon>Bacillati</taxon>
        <taxon>Bacillota</taxon>
        <taxon>Bacilli</taxon>
        <taxon>Lactobacillales</taxon>
        <taxon>Lactobacillaceae</taxon>
        <taxon>Pediococcus</taxon>
        <taxon>Pediococcus acidilactici group</taxon>
    </lineage>
</organism>
<name>A0AAW8YK96_PEDAC</name>
<sequence length="79" mass="8694">LDDSKAFDALHPEQRNVYFGVREFGMATAVNGINLHGNTRAFGSTFFVFSDYLKAAIRLAAIQQIPAVYIFTHDSIAVG</sequence>
<dbReference type="Gene3D" id="3.40.50.970">
    <property type="match status" value="1"/>
</dbReference>
<evidence type="ECO:0000259" key="1">
    <source>
        <dbReference type="Pfam" id="PF02779"/>
    </source>
</evidence>
<dbReference type="GO" id="GO:0004802">
    <property type="term" value="F:transketolase activity"/>
    <property type="evidence" value="ECO:0007669"/>
    <property type="project" value="TreeGrafter"/>
</dbReference>
<protein>
    <submittedName>
        <fullName evidence="2">Transketolase</fullName>
    </submittedName>
</protein>
<dbReference type="Pfam" id="PF02779">
    <property type="entry name" value="Transket_pyr"/>
    <property type="match status" value="1"/>
</dbReference>
<feature type="non-terminal residue" evidence="2">
    <location>
        <position position="1"/>
    </location>
</feature>
<dbReference type="GO" id="GO:0005829">
    <property type="term" value="C:cytosol"/>
    <property type="evidence" value="ECO:0007669"/>
    <property type="project" value="TreeGrafter"/>
</dbReference>
<dbReference type="PANTHER" id="PTHR43522">
    <property type="entry name" value="TRANSKETOLASE"/>
    <property type="match status" value="1"/>
</dbReference>
<dbReference type="InterPro" id="IPR029061">
    <property type="entry name" value="THDP-binding"/>
</dbReference>
<gene>
    <name evidence="2" type="ORF">R0G89_11200</name>
    <name evidence="3" type="ORF">R0G89_11205</name>
</gene>
<feature type="non-terminal residue" evidence="2">
    <location>
        <position position="79"/>
    </location>
</feature>
<dbReference type="GO" id="GO:0006098">
    <property type="term" value="P:pentose-phosphate shunt"/>
    <property type="evidence" value="ECO:0007669"/>
    <property type="project" value="TreeGrafter"/>
</dbReference>
<accession>A0AAW8YK96</accession>
<evidence type="ECO:0000313" key="4">
    <source>
        <dbReference type="Proteomes" id="UP001280897"/>
    </source>
</evidence>
<dbReference type="AlphaFoldDB" id="A0AAW8YK96"/>
<reference evidence="2" key="1">
    <citation type="journal article" date="2023" name="PeerJ">
        <title>Selection and evaluation of lactic acid bacteria from chicken feces in Thailand as potential probiotics.</title>
        <authorList>
            <person name="Khurajog B."/>
            <person name="Disastra Y."/>
            <person name="Lawwyne L.D."/>
            <person name="Sirichokchatchawan W."/>
            <person name="Niyomtham W."/>
            <person name="Yindee J."/>
            <person name="Hampson D.J."/>
            <person name="Prapasarakul N."/>
        </authorList>
    </citation>
    <scope>NUCLEOTIDE SEQUENCE</scope>
    <source>
        <strain evidence="2">BF9</strain>
    </source>
</reference>
<dbReference type="EMBL" id="JAWJAV010000045">
    <property type="protein sequence ID" value="MDV2622246.1"/>
    <property type="molecule type" value="Genomic_DNA"/>
</dbReference>
<reference evidence="2" key="2">
    <citation type="submission" date="2023-10" db="EMBL/GenBank/DDBJ databases">
        <authorList>
            <person name="Khurajog B."/>
        </authorList>
    </citation>
    <scope>NUCLEOTIDE SEQUENCE</scope>
    <source>
        <strain evidence="2">BF9</strain>
    </source>
</reference>
<dbReference type="Proteomes" id="UP001280897">
    <property type="component" value="Unassembled WGS sequence"/>
</dbReference>
<comment type="caution">
    <text evidence="2">The sequence shown here is derived from an EMBL/GenBank/DDBJ whole genome shotgun (WGS) entry which is preliminary data.</text>
</comment>
<dbReference type="PANTHER" id="PTHR43522:SF2">
    <property type="entry name" value="TRANSKETOLASE 1-RELATED"/>
    <property type="match status" value="1"/>
</dbReference>
<proteinExistence type="predicted"/>
<dbReference type="InterPro" id="IPR033247">
    <property type="entry name" value="Transketolase_fam"/>
</dbReference>